<accession>A0A6N9HP98</accession>
<dbReference type="AlphaFoldDB" id="A0A6N9HP98"/>
<proteinExistence type="predicted"/>
<keyword evidence="4" id="KW-1185">Reference proteome</keyword>
<dbReference type="Proteomes" id="UP000448575">
    <property type="component" value="Unassembled WGS sequence"/>
</dbReference>
<name>A0A6N9HP98_9BURK</name>
<evidence type="ECO:0000313" key="4">
    <source>
        <dbReference type="Proteomes" id="UP000448575"/>
    </source>
</evidence>
<protein>
    <submittedName>
        <fullName evidence="3">FemAB family PEP-CTERM system-associated protein</fullName>
    </submittedName>
</protein>
<dbReference type="SUPFAM" id="SSF55729">
    <property type="entry name" value="Acyl-CoA N-acyltransferases (Nat)"/>
    <property type="match status" value="2"/>
</dbReference>
<comment type="caution">
    <text evidence="3">The sequence shown here is derived from an EMBL/GenBank/DDBJ whole genome shotgun (WGS) entry which is preliminary data.</text>
</comment>
<reference evidence="3 4" key="1">
    <citation type="submission" date="2019-12" db="EMBL/GenBank/DDBJ databases">
        <title>Novel species isolated from a subtropical stream in China.</title>
        <authorList>
            <person name="Lu H."/>
        </authorList>
    </citation>
    <scope>NUCLEOTIDE SEQUENCE [LARGE SCALE GENOMIC DNA]</scope>
    <source>
        <strain evidence="3 4">DS3</strain>
    </source>
</reference>
<dbReference type="PANTHER" id="PTHR36174">
    <property type="entry name" value="LIPID II:GLYCINE GLYCYLTRANSFERASE"/>
    <property type="match status" value="1"/>
</dbReference>
<dbReference type="InterPro" id="IPR050644">
    <property type="entry name" value="PG_Glycine_Bridge_Synth"/>
</dbReference>
<dbReference type="InterPro" id="IPR016181">
    <property type="entry name" value="Acyl_CoA_acyltransferase"/>
</dbReference>
<feature type="region of interest" description="Disordered" evidence="1">
    <location>
        <begin position="27"/>
        <end position="49"/>
    </location>
</feature>
<evidence type="ECO:0000256" key="1">
    <source>
        <dbReference type="SAM" id="MobiDB-lite"/>
    </source>
</evidence>
<dbReference type="RefSeq" id="WP_161028172.1">
    <property type="nucleotide sequence ID" value="NZ_WWCJ01000026.1"/>
</dbReference>
<dbReference type="Gene3D" id="3.40.630.30">
    <property type="match status" value="2"/>
</dbReference>
<organism evidence="3 4">
    <name type="scientific">Pseudoduganella guangdongensis</name>
    <dbReference type="NCBI Taxonomy" id="2692179"/>
    <lineage>
        <taxon>Bacteria</taxon>
        <taxon>Pseudomonadati</taxon>
        <taxon>Pseudomonadota</taxon>
        <taxon>Betaproteobacteria</taxon>
        <taxon>Burkholderiales</taxon>
        <taxon>Oxalobacteraceae</taxon>
        <taxon>Telluria group</taxon>
        <taxon>Pseudoduganella</taxon>
    </lineage>
</organism>
<dbReference type="PANTHER" id="PTHR36174:SF1">
    <property type="entry name" value="LIPID II:GLYCINE GLYCYLTRANSFERASE"/>
    <property type="match status" value="1"/>
</dbReference>
<dbReference type="InterPro" id="IPR017469">
    <property type="entry name" value="PEP-CTERM_FemAB-rel"/>
</dbReference>
<gene>
    <name evidence="3" type="ORF">GTP41_24325</name>
</gene>
<evidence type="ECO:0000259" key="2">
    <source>
        <dbReference type="Pfam" id="PF13480"/>
    </source>
</evidence>
<dbReference type="NCBIfam" id="TIGR03019">
    <property type="entry name" value="pepcterm_femAB"/>
    <property type="match status" value="1"/>
</dbReference>
<dbReference type="InterPro" id="IPR038740">
    <property type="entry name" value="BioF2-like_GNAT_dom"/>
</dbReference>
<dbReference type="Pfam" id="PF13480">
    <property type="entry name" value="Acetyltransf_6"/>
    <property type="match status" value="1"/>
</dbReference>
<dbReference type="EMBL" id="WWCJ01000026">
    <property type="protein sequence ID" value="MYN05226.1"/>
    <property type="molecule type" value="Genomic_DNA"/>
</dbReference>
<evidence type="ECO:0000313" key="3">
    <source>
        <dbReference type="EMBL" id="MYN05226.1"/>
    </source>
</evidence>
<feature type="domain" description="BioF2-like acetyltransferase" evidence="2">
    <location>
        <begin position="207"/>
        <end position="339"/>
    </location>
</feature>
<sequence length="397" mass="44177">MSSIIEAAAERRAARAKAEAETATALAVAAANPARQGQTQGSDPDTRPAQASGVVQLLGTNAEERARWDAFVQQCPDATFFHLSGWQTVIEKCYGHPTWFFYVEENGVITGVLPLARMKSRMFGHYLASTPFCVYGGVAATTDSARALLDKAAEELAASLGVGHLEYRNYAPAHPDDPKWQTKDLYYTFRKAISADDEENMNAIPRKQRAMVRKGIKLNLQGEVDDNVDRFFTCYATSVHRLGTPVFAKKYFALLKEVFKDDCEVRVIVQDGQLVAGVLSFFFRDEVLPYYGGGMDLAREVAGNDFMYWNLMQASAAKGYRVFDFGRSKKGTGAFDFKKNWGFTAQPLPYEYQLFAGDALPDVNPLNPKFQLFIKVWKKLPLPLANLLGPHIVKHLG</sequence>